<organism evidence="1 2">
    <name type="scientific">Smallanthus sonchifolius</name>
    <dbReference type="NCBI Taxonomy" id="185202"/>
    <lineage>
        <taxon>Eukaryota</taxon>
        <taxon>Viridiplantae</taxon>
        <taxon>Streptophyta</taxon>
        <taxon>Embryophyta</taxon>
        <taxon>Tracheophyta</taxon>
        <taxon>Spermatophyta</taxon>
        <taxon>Magnoliopsida</taxon>
        <taxon>eudicotyledons</taxon>
        <taxon>Gunneridae</taxon>
        <taxon>Pentapetalae</taxon>
        <taxon>asterids</taxon>
        <taxon>campanulids</taxon>
        <taxon>Asterales</taxon>
        <taxon>Asteraceae</taxon>
        <taxon>Asteroideae</taxon>
        <taxon>Heliantheae alliance</taxon>
        <taxon>Millerieae</taxon>
        <taxon>Smallanthus</taxon>
    </lineage>
</organism>
<sequence length="118" mass="12651">MVTTEARTISRELSGRAPVCTSVIGVQSGDSCFGIAQKFKLSSGFFDFINPNLNCKKLFVGLSARTLTCTSAVGVKSGDSCFGIAQAFQLTSGFFDYINPNLNCNKLFVGEWICVDGI</sequence>
<comment type="caution">
    <text evidence="1">The sequence shown here is derived from an EMBL/GenBank/DDBJ whole genome shotgun (WGS) entry which is preliminary data.</text>
</comment>
<keyword evidence="2" id="KW-1185">Reference proteome</keyword>
<evidence type="ECO:0000313" key="2">
    <source>
        <dbReference type="Proteomes" id="UP001056120"/>
    </source>
</evidence>
<dbReference type="EMBL" id="CM042037">
    <property type="protein sequence ID" value="KAI3741103.1"/>
    <property type="molecule type" value="Genomic_DNA"/>
</dbReference>
<reference evidence="1 2" key="2">
    <citation type="journal article" date="2022" name="Mol. Ecol. Resour.">
        <title>The genomes of chicory, endive, great burdock and yacon provide insights into Asteraceae paleo-polyploidization history and plant inulin production.</title>
        <authorList>
            <person name="Fan W."/>
            <person name="Wang S."/>
            <person name="Wang H."/>
            <person name="Wang A."/>
            <person name="Jiang F."/>
            <person name="Liu H."/>
            <person name="Zhao H."/>
            <person name="Xu D."/>
            <person name="Zhang Y."/>
        </authorList>
    </citation>
    <scope>NUCLEOTIDE SEQUENCE [LARGE SCALE GENOMIC DNA]</scope>
    <source>
        <strain evidence="2">cv. Yunnan</strain>
        <tissue evidence="1">Leaves</tissue>
    </source>
</reference>
<protein>
    <submittedName>
        <fullName evidence="1">Uncharacterized protein</fullName>
    </submittedName>
</protein>
<name>A0ACB9D3R2_9ASTR</name>
<proteinExistence type="predicted"/>
<dbReference type="Proteomes" id="UP001056120">
    <property type="component" value="Linkage Group LG20"/>
</dbReference>
<evidence type="ECO:0000313" key="1">
    <source>
        <dbReference type="EMBL" id="KAI3741103.1"/>
    </source>
</evidence>
<reference evidence="2" key="1">
    <citation type="journal article" date="2022" name="Mol. Ecol. Resour.">
        <title>The genomes of chicory, endive, great burdock and yacon provide insights into Asteraceae palaeo-polyploidization history and plant inulin production.</title>
        <authorList>
            <person name="Fan W."/>
            <person name="Wang S."/>
            <person name="Wang H."/>
            <person name="Wang A."/>
            <person name="Jiang F."/>
            <person name="Liu H."/>
            <person name="Zhao H."/>
            <person name="Xu D."/>
            <person name="Zhang Y."/>
        </authorList>
    </citation>
    <scope>NUCLEOTIDE SEQUENCE [LARGE SCALE GENOMIC DNA]</scope>
    <source>
        <strain evidence="2">cv. Yunnan</strain>
    </source>
</reference>
<accession>A0ACB9D3R2</accession>
<gene>
    <name evidence="1" type="ORF">L1987_58770</name>
</gene>